<dbReference type="PANTHER" id="PTHR28002:SF1">
    <property type="entry name" value="MIOREX COMPLEX COMPONENT 11"/>
    <property type="match status" value="1"/>
</dbReference>
<dbReference type="GO" id="GO:0005739">
    <property type="term" value="C:mitochondrion"/>
    <property type="evidence" value="ECO:0007669"/>
    <property type="project" value="TreeGrafter"/>
</dbReference>
<protein>
    <submittedName>
        <fullName evidence="2">Uncharacterized protein</fullName>
    </submittedName>
</protein>
<dbReference type="GeneID" id="26237928"/>
<dbReference type="OrthoDB" id="5580261at2759"/>
<dbReference type="KEGG" id="mbrn:26237928"/>
<gene>
    <name evidence="2" type="ORF">G6M90_00g020630</name>
</gene>
<sequence length="193" mass="22200">MFRRANAPNWLRQIRARRSIPYFTLGVRHESSQASRIDRVTARLPQRLQKYTNGLRNAPVSHVVSFLILHELTAIVPLCALFALFHYTTFVPVAYVTSHFGDYVQTGISRFERYFSRKGWFGFGPGDADKEKADDAMDKWKSGEQKYKILVEVALAYAITKALLPIRIIGSVWATPWFAGVLLRLRRVLTRKL</sequence>
<dbReference type="Pfam" id="PF10306">
    <property type="entry name" value="FLILHELTA"/>
    <property type="match status" value="1"/>
</dbReference>
<proteinExistence type="predicted"/>
<dbReference type="EMBL" id="CP058932">
    <property type="protein sequence ID" value="QLI63425.1"/>
    <property type="molecule type" value="Genomic_DNA"/>
</dbReference>
<evidence type="ECO:0000256" key="1">
    <source>
        <dbReference type="SAM" id="Phobius"/>
    </source>
</evidence>
<reference evidence="2 3" key="1">
    <citation type="submission" date="2020-07" db="EMBL/GenBank/DDBJ databases">
        <title>Telomere length de novo assembly of all 7 chromosomes of the fungus, Metarhizium brunneum, using a novel assembly pipeline.</title>
        <authorList>
            <person name="Saud z."/>
            <person name="Kortsinoglou A."/>
            <person name="Kouvelis V.N."/>
            <person name="Butt T.M."/>
        </authorList>
    </citation>
    <scope>NUCLEOTIDE SEQUENCE [LARGE SCALE GENOMIC DNA]</scope>
    <source>
        <strain evidence="2 3">4556</strain>
    </source>
</reference>
<organism evidence="2 3">
    <name type="scientific">Metarhizium brunneum</name>
    <dbReference type="NCBI Taxonomy" id="500148"/>
    <lineage>
        <taxon>Eukaryota</taxon>
        <taxon>Fungi</taxon>
        <taxon>Dikarya</taxon>
        <taxon>Ascomycota</taxon>
        <taxon>Pezizomycotina</taxon>
        <taxon>Sordariomycetes</taxon>
        <taxon>Hypocreomycetidae</taxon>
        <taxon>Hypocreales</taxon>
        <taxon>Clavicipitaceae</taxon>
        <taxon>Metarhizium</taxon>
    </lineage>
</organism>
<accession>A0A7D5YTM6</accession>
<dbReference type="PANTHER" id="PTHR28002">
    <property type="entry name" value="MIOREX COMPLEX COMPONENT 11"/>
    <property type="match status" value="1"/>
</dbReference>
<dbReference type="InterPro" id="IPR018811">
    <property type="entry name" value="MRX11"/>
</dbReference>
<keyword evidence="1" id="KW-0472">Membrane</keyword>
<dbReference type="RefSeq" id="XP_014548484.1">
    <property type="nucleotide sequence ID" value="XM_014692998.1"/>
</dbReference>
<evidence type="ECO:0000313" key="2">
    <source>
        <dbReference type="EMBL" id="QLI63425.1"/>
    </source>
</evidence>
<keyword evidence="1" id="KW-1133">Transmembrane helix</keyword>
<evidence type="ECO:0000313" key="3">
    <source>
        <dbReference type="Proteomes" id="UP000510686"/>
    </source>
</evidence>
<name>A0A7D5YTM6_9HYPO</name>
<feature type="transmembrane region" description="Helical" evidence="1">
    <location>
        <begin position="63"/>
        <end position="85"/>
    </location>
</feature>
<dbReference type="Proteomes" id="UP000510686">
    <property type="component" value="Chromosome 1"/>
</dbReference>
<feature type="transmembrane region" description="Helical" evidence="1">
    <location>
        <begin position="162"/>
        <end position="183"/>
    </location>
</feature>
<dbReference type="AlphaFoldDB" id="A0A7D5YTM6"/>
<keyword evidence="1" id="KW-0812">Transmembrane</keyword>
<keyword evidence="3" id="KW-1185">Reference proteome</keyword>